<dbReference type="PANTHER" id="PTHR21039:SF0">
    <property type="entry name" value="HISTIDINOL-PHOSPHATASE"/>
    <property type="match status" value="1"/>
</dbReference>
<evidence type="ECO:0000256" key="6">
    <source>
        <dbReference type="ARBA" id="ARBA00023102"/>
    </source>
</evidence>
<comment type="caution">
    <text evidence="10">The sequence shown here is derived from an EMBL/GenBank/DDBJ whole genome shotgun (WGS) entry which is preliminary data.</text>
</comment>
<evidence type="ECO:0000256" key="1">
    <source>
        <dbReference type="ARBA" id="ARBA00004970"/>
    </source>
</evidence>
<evidence type="ECO:0000256" key="2">
    <source>
        <dbReference type="ARBA" id="ARBA00009152"/>
    </source>
</evidence>
<dbReference type="RefSeq" id="WP_160837592.1">
    <property type="nucleotide sequence ID" value="NZ_WMET01000002.1"/>
</dbReference>
<evidence type="ECO:0000259" key="9">
    <source>
        <dbReference type="Pfam" id="PF02811"/>
    </source>
</evidence>
<dbReference type="NCBIfam" id="NF005596">
    <property type="entry name" value="PRK07328.1"/>
    <property type="match status" value="1"/>
</dbReference>
<evidence type="ECO:0000256" key="4">
    <source>
        <dbReference type="ARBA" id="ARBA00022605"/>
    </source>
</evidence>
<gene>
    <name evidence="10" type="ORF">GLW04_12250</name>
</gene>
<organism evidence="10 11">
    <name type="scientific">Halobacillus litoralis</name>
    <dbReference type="NCBI Taxonomy" id="45668"/>
    <lineage>
        <taxon>Bacteria</taxon>
        <taxon>Bacillati</taxon>
        <taxon>Bacillota</taxon>
        <taxon>Bacilli</taxon>
        <taxon>Bacillales</taxon>
        <taxon>Bacillaceae</taxon>
        <taxon>Halobacillus</taxon>
    </lineage>
</organism>
<comment type="similarity">
    <text evidence="2 8">Belongs to the PHP hydrolase family. HisK subfamily.</text>
</comment>
<proteinExistence type="inferred from homology"/>
<evidence type="ECO:0000313" key="11">
    <source>
        <dbReference type="Proteomes" id="UP000460949"/>
    </source>
</evidence>
<reference evidence="10 11" key="1">
    <citation type="submission" date="2019-11" db="EMBL/GenBank/DDBJ databases">
        <title>Genome sequences of 17 halophilic strains isolated from different environments.</title>
        <authorList>
            <person name="Furrow R.E."/>
        </authorList>
    </citation>
    <scope>NUCLEOTIDE SEQUENCE [LARGE SCALE GENOMIC DNA]</scope>
    <source>
        <strain evidence="10 11">22511_23_Filter</strain>
    </source>
</reference>
<protein>
    <recommendedName>
        <fullName evidence="3 8">Histidinol-phosphatase</fullName>
        <shortName evidence="8">HolPase</shortName>
        <ecNumber evidence="3 8">3.1.3.15</ecNumber>
    </recommendedName>
</protein>
<dbReference type="EMBL" id="WMET01000002">
    <property type="protein sequence ID" value="MYL20667.1"/>
    <property type="molecule type" value="Genomic_DNA"/>
</dbReference>
<dbReference type="UniPathway" id="UPA00031">
    <property type="reaction ID" value="UER00013"/>
</dbReference>
<sequence>MLTDYHVHMAETGDLDVDYLRTYIQKAKNEGIQELGISEHAYFFQETKDILSNPWVNNRRTLDFDIYQQMFDEAEKQGLPIKMGIEMDYMPGKEKEMEAFIDTHPFDYVIGSVHWIDDWGIDLAIYREEYEKRDLKEVYEQYFDRVVTLAESGLFDFVGHIDVIKVFGYRPDDRDFLIQQYKRAAEALASTNTLIEISTAGLRKPVGELYPDPDLLRICKEAGVGIVLCSDAHKPDHIGYRYDAAIDLAKSAGYTHVHTFTNRKAERHPIG</sequence>
<dbReference type="Pfam" id="PF02811">
    <property type="entry name" value="PHP"/>
    <property type="match status" value="1"/>
</dbReference>
<keyword evidence="6 8" id="KW-0368">Histidine biosynthesis</keyword>
<comment type="pathway">
    <text evidence="1 8">Amino-acid biosynthesis; L-histidine biosynthesis; L-histidine from 5-phospho-alpha-D-ribose 1-diphosphate: step 8/9.</text>
</comment>
<keyword evidence="5 8" id="KW-0378">Hydrolase</keyword>
<evidence type="ECO:0000256" key="8">
    <source>
        <dbReference type="RuleBase" id="RU366003"/>
    </source>
</evidence>
<dbReference type="SUPFAM" id="SSF89550">
    <property type="entry name" value="PHP domain-like"/>
    <property type="match status" value="1"/>
</dbReference>
<dbReference type="NCBIfam" id="TIGR01856">
    <property type="entry name" value="hisJ_fam"/>
    <property type="match status" value="1"/>
</dbReference>
<dbReference type="InterPro" id="IPR016195">
    <property type="entry name" value="Pol/histidinol_Pase-like"/>
</dbReference>
<evidence type="ECO:0000313" key="10">
    <source>
        <dbReference type="EMBL" id="MYL20667.1"/>
    </source>
</evidence>
<dbReference type="EC" id="3.1.3.15" evidence="3 8"/>
<dbReference type="GO" id="GO:0005737">
    <property type="term" value="C:cytoplasm"/>
    <property type="evidence" value="ECO:0007669"/>
    <property type="project" value="TreeGrafter"/>
</dbReference>
<evidence type="ECO:0000256" key="5">
    <source>
        <dbReference type="ARBA" id="ARBA00022801"/>
    </source>
</evidence>
<name>A0A845E320_9BACI</name>
<accession>A0A845E320</accession>
<dbReference type="Proteomes" id="UP000460949">
    <property type="component" value="Unassembled WGS sequence"/>
</dbReference>
<feature type="domain" description="PHP" evidence="9">
    <location>
        <begin position="4"/>
        <end position="200"/>
    </location>
</feature>
<evidence type="ECO:0000256" key="3">
    <source>
        <dbReference type="ARBA" id="ARBA00013085"/>
    </source>
</evidence>
<dbReference type="InterPro" id="IPR010140">
    <property type="entry name" value="Histidinol_P_phosphatase_HisJ"/>
</dbReference>
<dbReference type="Gene3D" id="3.20.20.140">
    <property type="entry name" value="Metal-dependent hydrolases"/>
    <property type="match status" value="1"/>
</dbReference>
<dbReference type="OrthoDB" id="9775255at2"/>
<evidence type="ECO:0000256" key="7">
    <source>
        <dbReference type="ARBA" id="ARBA00049158"/>
    </source>
</evidence>
<dbReference type="GO" id="GO:0000105">
    <property type="term" value="P:L-histidine biosynthetic process"/>
    <property type="evidence" value="ECO:0007669"/>
    <property type="project" value="UniProtKB-UniRule"/>
</dbReference>
<keyword evidence="4 8" id="KW-0028">Amino-acid biosynthesis</keyword>
<dbReference type="InterPro" id="IPR004013">
    <property type="entry name" value="PHP_dom"/>
</dbReference>
<dbReference type="PANTHER" id="PTHR21039">
    <property type="entry name" value="HISTIDINOL PHOSPHATASE-RELATED"/>
    <property type="match status" value="1"/>
</dbReference>
<comment type="catalytic activity">
    <reaction evidence="7 8">
        <text>L-histidinol phosphate + H2O = L-histidinol + phosphate</text>
        <dbReference type="Rhea" id="RHEA:14465"/>
        <dbReference type="ChEBI" id="CHEBI:15377"/>
        <dbReference type="ChEBI" id="CHEBI:43474"/>
        <dbReference type="ChEBI" id="CHEBI:57699"/>
        <dbReference type="ChEBI" id="CHEBI:57980"/>
        <dbReference type="EC" id="3.1.3.15"/>
    </reaction>
</comment>
<dbReference type="GO" id="GO:0004401">
    <property type="term" value="F:histidinol-phosphatase activity"/>
    <property type="evidence" value="ECO:0007669"/>
    <property type="project" value="UniProtKB-UniRule"/>
</dbReference>
<dbReference type="AlphaFoldDB" id="A0A845E320"/>
<dbReference type="CDD" id="cd12110">
    <property type="entry name" value="PHP_HisPPase_Hisj_like"/>
    <property type="match status" value="1"/>
</dbReference>